<dbReference type="Gramene" id="Pp3c27_6680V3.1">
    <property type="protein sequence ID" value="Pp3c27_6680V3.1"/>
    <property type="gene ID" value="Pp3c27_6680"/>
</dbReference>
<accession>A0A2K1IAZ9</accession>
<dbReference type="PROSITE" id="PS50166">
    <property type="entry name" value="IMPORTIN_B_NT"/>
    <property type="match status" value="1"/>
</dbReference>
<reference evidence="6 8" key="2">
    <citation type="journal article" date="2018" name="Plant J.">
        <title>The Physcomitrella patens chromosome-scale assembly reveals moss genome structure and evolution.</title>
        <authorList>
            <person name="Lang D."/>
            <person name="Ullrich K.K."/>
            <person name="Murat F."/>
            <person name="Fuchs J."/>
            <person name="Jenkins J."/>
            <person name="Haas F.B."/>
            <person name="Piednoel M."/>
            <person name="Gundlach H."/>
            <person name="Van Bel M."/>
            <person name="Meyberg R."/>
            <person name="Vives C."/>
            <person name="Morata J."/>
            <person name="Symeonidi A."/>
            <person name="Hiss M."/>
            <person name="Muchero W."/>
            <person name="Kamisugi Y."/>
            <person name="Saleh O."/>
            <person name="Blanc G."/>
            <person name="Decker E.L."/>
            <person name="van Gessel N."/>
            <person name="Grimwood J."/>
            <person name="Hayes R.D."/>
            <person name="Graham S.W."/>
            <person name="Gunter L.E."/>
            <person name="McDaniel S.F."/>
            <person name="Hoernstein S.N.W."/>
            <person name="Larsson A."/>
            <person name="Li F.W."/>
            <person name="Perroud P.F."/>
            <person name="Phillips J."/>
            <person name="Ranjan P."/>
            <person name="Rokshar D.S."/>
            <person name="Rothfels C.J."/>
            <person name="Schneider L."/>
            <person name="Shu S."/>
            <person name="Stevenson D.W."/>
            <person name="Thummler F."/>
            <person name="Tillich M."/>
            <person name="Villarreal Aguilar J.C."/>
            <person name="Widiez T."/>
            <person name="Wong G.K."/>
            <person name="Wymore A."/>
            <person name="Zhang Y."/>
            <person name="Zimmer A.D."/>
            <person name="Quatrano R.S."/>
            <person name="Mayer K.F.X."/>
            <person name="Goodstein D."/>
            <person name="Casacuberta J.M."/>
            <person name="Vandepoele K."/>
            <person name="Reski R."/>
            <person name="Cuming A.C."/>
            <person name="Tuskan G.A."/>
            <person name="Maumus F."/>
            <person name="Salse J."/>
            <person name="Schmutz J."/>
            <person name="Rensing S.A."/>
        </authorList>
    </citation>
    <scope>NUCLEOTIDE SEQUENCE [LARGE SCALE GENOMIC DNA]</scope>
    <source>
        <strain evidence="7 8">cv. Gransden 2004</strain>
    </source>
</reference>
<dbReference type="GO" id="GO:0005049">
    <property type="term" value="F:nuclear export signal receptor activity"/>
    <property type="evidence" value="ECO:0000318"/>
    <property type="project" value="GO_Central"/>
</dbReference>
<proteinExistence type="predicted"/>
<dbReference type="InterPro" id="IPR001494">
    <property type="entry name" value="Importin-beta_N"/>
</dbReference>
<dbReference type="Pfam" id="PF03810">
    <property type="entry name" value="IBN_N"/>
    <property type="match status" value="1"/>
</dbReference>
<dbReference type="GO" id="GO:0005635">
    <property type="term" value="C:nuclear envelope"/>
    <property type="evidence" value="ECO:0000318"/>
    <property type="project" value="GO_Central"/>
</dbReference>
<feature type="region of interest" description="Disordered" evidence="4">
    <location>
        <begin position="1020"/>
        <end position="1060"/>
    </location>
</feature>
<feature type="compositionally biased region" description="Basic residues" evidence="4">
    <location>
        <begin position="431"/>
        <end position="441"/>
    </location>
</feature>
<organism evidence="6">
    <name type="scientific">Physcomitrium patens</name>
    <name type="common">Spreading-leaved earth moss</name>
    <name type="synonym">Physcomitrella patens</name>
    <dbReference type="NCBI Taxonomy" id="3218"/>
    <lineage>
        <taxon>Eukaryota</taxon>
        <taxon>Viridiplantae</taxon>
        <taxon>Streptophyta</taxon>
        <taxon>Embryophyta</taxon>
        <taxon>Bryophyta</taxon>
        <taxon>Bryophytina</taxon>
        <taxon>Bryopsida</taxon>
        <taxon>Funariidae</taxon>
        <taxon>Funariales</taxon>
        <taxon>Funariaceae</taxon>
        <taxon>Physcomitrium</taxon>
    </lineage>
</organism>
<dbReference type="EnsemblPlants" id="Pp3c27_6680V3.2">
    <property type="protein sequence ID" value="Pp3c27_6680V3.2"/>
    <property type="gene ID" value="Pp3c27_6680"/>
</dbReference>
<evidence type="ECO:0000313" key="6">
    <source>
        <dbReference type="EMBL" id="PNR26439.1"/>
    </source>
</evidence>
<dbReference type="Proteomes" id="UP000006727">
    <property type="component" value="Chromosome 27"/>
</dbReference>
<dbReference type="GO" id="GO:0006606">
    <property type="term" value="P:protein import into nucleus"/>
    <property type="evidence" value="ECO:0000318"/>
    <property type="project" value="GO_Central"/>
</dbReference>
<dbReference type="EnsemblPlants" id="Pp3c27_6680V3.1">
    <property type="protein sequence ID" value="Pp3c27_6680V3.1"/>
    <property type="gene ID" value="Pp3c27_6680"/>
</dbReference>
<feature type="compositionally biased region" description="Low complexity" evidence="4">
    <location>
        <begin position="1022"/>
        <end position="1038"/>
    </location>
</feature>
<evidence type="ECO:0000313" key="7">
    <source>
        <dbReference type="EnsemblPlants" id="Pp3c27_6680V3.1"/>
    </source>
</evidence>
<feature type="domain" description="Importin N-terminal" evidence="5">
    <location>
        <begin position="33"/>
        <end position="102"/>
    </location>
</feature>
<dbReference type="SUPFAM" id="SSF48371">
    <property type="entry name" value="ARM repeat"/>
    <property type="match status" value="1"/>
</dbReference>
<sequence length="1146" mass="125816">MEAMVELPSVVQVQIAHWLSETASTQEASVRNATTHLQAAQNSPKFALYLLMLSAGAPEKGQRIAAATYLKNFLISHWSEENSMSVTEKLEFRNRLMGTLLRVDGLVLKLLSEAFRVVAVNDFAKNMTWPELVPAFKAAIQSSNLLNTAGDAELRTLNVLIGVQTITKPFQYFLNPTVAHEPVPEQLELIANELLSPLHGIFHHLVQQVVASKEKGYAQHDNILHVLCKAMHLALKSHMPSALLATLGQWFYDFMLLLEVVALERTMDLPEQLSRLKTWKRVLQICCNLISRHRKHVDKLLPAMSNAALKIVGRSASAKDLHLMQHRIVSLAFDLVANILETGPGWRLMAPHFSNLLETAIFPALIMTEKDLIEWGEDEDEYLRKNLPSDMDEASGWKEDLLTPRQSALNLLSLIATAKGPPTAGGTKKGAAMKRKKGGKGKGKDWSGTAGEILVMPFLSQFHMPADGSDPRSEDVMKYYAVMMAYGSLQQYLKKQPTEKVALLLQTRVLPLYSMVAPTPYVLANANWLLGELANFLPDVRCSPLMAMSLHWLSLIGEFQEDSIVEYQELCEEVYNALLKALLAPNAGGVSWRPVRASAAGALSSLLQDGYKPSQWLPLLQATVTGARMPEESEASLSLQLLATAADAGDDCVAPHVPAITAAVQVEIVKHIPPYPEPWPQVVELGFTAVASLAQTWDGAEPDEDEDGGKALTSWKMGCETVAFTLAELLQRAWLTPVQDGCSPQSTPPSSCLSDASVLLAAILRYTRDSTSAATMKIEALLHVWANLVADWNAWEEEEDESVFDSIEEAVALQGRCPMLHFTMAEALPTSAHQEPKRSVLECLVTFITSAIESAYPAACWRACRCAHALLHATQLSFEGEAISNQLIPRLCEIATRRLKQLTSVIVPLAKPLILVITMCFIVSPEQVEKILSSEDDTSLENGASQGLLMYAESLASLAESEADPGLSLESEMKLAVIGLLRVIEHFISKELLKNQKGQQAANHCLRSLLESMVDLKELVESPDTSSDTSDTSESGSGSESGGDGSIDGSSCGVSNDEREENVEEYLERYAATARELQDEANEEAENGQDEDGHEIELGVLALVDYEKEVLACLKQHSKTLCCAQTIPKDLLTRFSEKHPEAMAYL</sequence>
<dbReference type="STRING" id="3218.A0A2K1IAZ9"/>
<dbReference type="InterPro" id="IPR016024">
    <property type="entry name" value="ARM-type_fold"/>
</dbReference>
<keyword evidence="2" id="KW-0813">Transport</keyword>
<evidence type="ECO:0000256" key="2">
    <source>
        <dbReference type="ARBA" id="ARBA00022448"/>
    </source>
</evidence>
<name>A0A2K1IAZ9_PHYPA</name>
<dbReference type="GO" id="GO:0031267">
    <property type="term" value="F:small GTPase binding"/>
    <property type="evidence" value="ECO:0007669"/>
    <property type="project" value="InterPro"/>
</dbReference>
<dbReference type="PaxDb" id="3218-PP1S214_58V6.1"/>
<dbReference type="PANTHER" id="PTHR10997:SF29">
    <property type="entry name" value="ARM REPEAT SUPERFAMILY PROTEIN"/>
    <property type="match status" value="1"/>
</dbReference>
<dbReference type="EMBL" id="ABEU02000027">
    <property type="protein sequence ID" value="PNR26439.1"/>
    <property type="molecule type" value="Genomic_DNA"/>
</dbReference>
<gene>
    <name evidence="6" type="ORF">PHYPA_031014</name>
</gene>
<evidence type="ECO:0000259" key="5">
    <source>
        <dbReference type="PROSITE" id="PS50166"/>
    </source>
</evidence>
<reference evidence="6 8" key="1">
    <citation type="journal article" date="2008" name="Science">
        <title>The Physcomitrella genome reveals evolutionary insights into the conquest of land by plants.</title>
        <authorList>
            <person name="Rensing S."/>
            <person name="Lang D."/>
            <person name="Zimmer A."/>
            <person name="Terry A."/>
            <person name="Salamov A."/>
            <person name="Shapiro H."/>
            <person name="Nishiyama T."/>
            <person name="Perroud P.-F."/>
            <person name="Lindquist E."/>
            <person name="Kamisugi Y."/>
            <person name="Tanahashi T."/>
            <person name="Sakakibara K."/>
            <person name="Fujita T."/>
            <person name="Oishi K."/>
            <person name="Shin-I T."/>
            <person name="Kuroki Y."/>
            <person name="Toyoda A."/>
            <person name="Suzuki Y."/>
            <person name="Hashimoto A."/>
            <person name="Yamaguchi K."/>
            <person name="Sugano A."/>
            <person name="Kohara Y."/>
            <person name="Fujiyama A."/>
            <person name="Anterola A."/>
            <person name="Aoki S."/>
            <person name="Ashton N."/>
            <person name="Barbazuk W.B."/>
            <person name="Barker E."/>
            <person name="Bennetzen J."/>
            <person name="Bezanilla M."/>
            <person name="Blankenship R."/>
            <person name="Cho S.H."/>
            <person name="Dutcher S."/>
            <person name="Estelle M."/>
            <person name="Fawcett J.A."/>
            <person name="Gundlach H."/>
            <person name="Hanada K."/>
            <person name="Heyl A."/>
            <person name="Hicks K.A."/>
            <person name="Hugh J."/>
            <person name="Lohr M."/>
            <person name="Mayer K."/>
            <person name="Melkozernov A."/>
            <person name="Murata T."/>
            <person name="Nelson D."/>
            <person name="Pils B."/>
            <person name="Prigge M."/>
            <person name="Reiss B."/>
            <person name="Renner T."/>
            <person name="Rombauts S."/>
            <person name="Rushton P."/>
            <person name="Sanderfoot A."/>
            <person name="Schween G."/>
            <person name="Shiu S.-H."/>
            <person name="Stueber K."/>
            <person name="Theodoulou F.L."/>
            <person name="Tu H."/>
            <person name="Van de Peer Y."/>
            <person name="Verrier P.J."/>
            <person name="Waters E."/>
            <person name="Wood A."/>
            <person name="Yang L."/>
            <person name="Cove D."/>
            <person name="Cuming A."/>
            <person name="Hasebe M."/>
            <person name="Lucas S."/>
            <person name="Mishler D.B."/>
            <person name="Reski R."/>
            <person name="Grigoriev I."/>
            <person name="Quatrano R.S."/>
            <person name="Boore J.L."/>
        </authorList>
    </citation>
    <scope>NUCLEOTIDE SEQUENCE [LARGE SCALE GENOMIC DNA]</scope>
    <source>
        <strain evidence="7 8">cv. Gransden 2004</strain>
    </source>
</reference>
<dbReference type="InParanoid" id="A0A2K1IAZ9"/>
<evidence type="ECO:0000256" key="4">
    <source>
        <dbReference type="SAM" id="MobiDB-lite"/>
    </source>
</evidence>
<dbReference type="SMART" id="SM00913">
    <property type="entry name" value="IBN_N"/>
    <property type="match status" value="1"/>
</dbReference>
<dbReference type="OMA" id="TRRNIDW"/>
<evidence type="ECO:0000256" key="3">
    <source>
        <dbReference type="ARBA" id="ARBA00023242"/>
    </source>
</evidence>
<dbReference type="FunCoup" id="A0A2K1IAZ9">
    <property type="interactions" value="1199"/>
</dbReference>
<comment type="subcellular location">
    <subcellularLocation>
        <location evidence="1">Nucleus</location>
    </subcellularLocation>
</comment>
<reference evidence="7" key="3">
    <citation type="submission" date="2020-12" db="UniProtKB">
        <authorList>
            <consortium name="EnsemblPlants"/>
        </authorList>
    </citation>
    <scope>IDENTIFICATION</scope>
</reference>
<keyword evidence="3" id="KW-0539">Nucleus</keyword>
<dbReference type="AlphaFoldDB" id="A0A2K1IAZ9"/>
<keyword evidence="8" id="KW-1185">Reference proteome</keyword>
<protein>
    <recommendedName>
        <fullName evidence="5">Importin N-terminal domain-containing protein</fullName>
    </recommendedName>
</protein>
<evidence type="ECO:0000313" key="8">
    <source>
        <dbReference type="Proteomes" id="UP000006727"/>
    </source>
</evidence>
<feature type="region of interest" description="Disordered" evidence="4">
    <location>
        <begin position="421"/>
        <end position="445"/>
    </location>
</feature>
<dbReference type="Gramene" id="Pp3c27_6680V3.2">
    <property type="protein sequence ID" value="Pp3c27_6680V3.2"/>
    <property type="gene ID" value="Pp3c27_6680"/>
</dbReference>
<evidence type="ECO:0000256" key="1">
    <source>
        <dbReference type="ARBA" id="ARBA00004123"/>
    </source>
</evidence>
<dbReference type="Gene3D" id="1.25.10.10">
    <property type="entry name" value="Leucine-rich Repeat Variant"/>
    <property type="match status" value="1"/>
</dbReference>
<dbReference type="InterPro" id="IPR011989">
    <property type="entry name" value="ARM-like"/>
</dbReference>
<dbReference type="GO" id="GO:0006611">
    <property type="term" value="P:protein export from nucleus"/>
    <property type="evidence" value="ECO:0000318"/>
    <property type="project" value="GO_Central"/>
</dbReference>
<feature type="compositionally biased region" description="Low complexity" evidence="4">
    <location>
        <begin position="421"/>
        <end position="430"/>
    </location>
</feature>
<dbReference type="GO" id="GO:0005829">
    <property type="term" value="C:cytosol"/>
    <property type="evidence" value="ECO:0000318"/>
    <property type="project" value="GO_Central"/>
</dbReference>
<dbReference type="PANTHER" id="PTHR10997">
    <property type="entry name" value="IMPORTIN-7, 8, 11"/>
    <property type="match status" value="1"/>
</dbReference>